<dbReference type="SUPFAM" id="SSF51621">
    <property type="entry name" value="Phosphoenolpyruvate/pyruvate domain"/>
    <property type="match status" value="1"/>
</dbReference>
<dbReference type="InterPro" id="IPR040442">
    <property type="entry name" value="Pyrv_kinase-like_dom_sf"/>
</dbReference>
<proteinExistence type="predicted"/>
<comment type="cofactor">
    <cofactor evidence="1">
        <name>Mg(2+)</name>
        <dbReference type="ChEBI" id="CHEBI:18420"/>
    </cofactor>
</comment>
<evidence type="ECO:0000313" key="7">
    <source>
        <dbReference type="EMBL" id="GGJ50028.1"/>
    </source>
</evidence>
<dbReference type="GO" id="GO:0000287">
    <property type="term" value="F:magnesium ion binding"/>
    <property type="evidence" value="ECO:0007669"/>
    <property type="project" value="TreeGrafter"/>
</dbReference>
<keyword evidence="8" id="KW-1185">Reference proteome</keyword>
<feature type="binding site" evidence="5">
    <location>
        <position position="122"/>
    </location>
    <ligand>
        <name>Mg(2+)</name>
        <dbReference type="ChEBI" id="CHEBI:18420"/>
    </ligand>
</feature>
<keyword evidence="2 5" id="KW-0479">Metal-binding</keyword>
<keyword evidence="7" id="KW-0456">Lyase</keyword>
<feature type="binding site" evidence="5">
    <location>
        <position position="148"/>
    </location>
    <ligand>
        <name>Mg(2+)</name>
        <dbReference type="ChEBI" id="CHEBI:18420"/>
    </ligand>
</feature>
<dbReference type="GO" id="GO:0006107">
    <property type="term" value="P:oxaloacetate metabolic process"/>
    <property type="evidence" value="ECO:0007669"/>
    <property type="project" value="TreeGrafter"/>
</dbReference>
<evidence type="ECO:0000256" key="1">
    <source>
        <dbReference type="ARBA" id="ARBA00001946"/>
    </source>
</evidence>
<organism evidence="7 8">
    <name type="scientific">Streptomyces brasiliensis</name>
    <dbReference type="NCBI Taxonomy" id="1954"/>
    <lineage>
        <taxon>Bacteria</taxon>
        <taxon>Bacillati</taxon>
        <taxon>Actinomycetota</taxon>
        <taxon>Actinomycetes</taxon>
        <taxon>Kitasatosporales</taxon>
        <taxon>Streptomycetaceae</taxon>
        <taxon>Streptomyces</taxon>
    </lineage>
</organism>
<evidence type="ECO:0000259" key="6">
    <source>
        <dbReference type="Pfam" id="PF03328"/>
    </source>
</evidence>
<feature type="domain" description="HpcH/HpaI aldolase/citrate lyase" evidence="6">
    <location>
        <begin position="4"/>
        <end position="218"/>
    </location>
</feature>
<dbReference type="GO" id="GO:0016829">
    <property type="term" value="F:lyase activity"/>
    <property type="evidence" value="ECO:0007669"/>
    <property type="project" value="UniProtKB-KW"/>
</dbReference>
<evidence type="ECO:0000256" key="5">
    <source>
        <dbReference type="PIRSR" id="PIRSR015582-2"/>
    </source>
</evidence>
<evidence type="ECO:0000256" key="3">
    <source>
        <dbReference type="ARBA" id="ARBA00022842"/>
    </source>
</evidence>
<reference evidence="7" key="2">
    <citation type="submission" date="2020-09" db="EMBL/GenBank/DDBJ databases">
        <authorList>
            <person name="Sun Q."/>
            <person name="Ohkuma M."/>
        </authorList>
    </citation>
    <scope>NUCLEOTIDE SEQUENCE</scope>
    <source>
        <strain evidence="7">JCM 3086</strain>
    </source>
</reference>
<dbReference type="PANTHER" id="PTHR32308">
    <property type="entry name" value="LYASE BETA SUBUNIT, PUTATIVE (AFU_ORTHOLOGUE AFUA_4G13030)-RELATED"/>
    <property type="match status" value="1"/>
</dbReference>
<evidence type="ECO:0000256" key="2">
    <source>
        <dbReference type="ARBA" id="ARBA00022723"/>
    </source>
</evidence>
<feature type="binding site" evidence="4">
    <location>
        <position position="122"/>
    </location>
    <ligand>
        <name>substrate</name>
    </ligand>
</feature>
<protein>
    <submittedName>
        <fullName evidence="7">CoA ester lyase</fullName>
    </submittedName>
</protein>
<keyword evidence="3 5" id="KW-0460">Magnesium</keyword>
<dbReference type="AlphaFoldDB" id="A0A917LAB1"/>
<dbReference type="InterPro" id="IPR005000">
    <property type="entry name" value="Aldolase/citrate-lyase_domain"/>
</dbReference>
<dbReference type="PANTHER" id="PTHR32308:SF10">
    <property type="entry name" value="CITRATE LYASE SUBUNIT BETA"/>
    <property type="match status" value="1"/>
</dbReference>
<name>A0A917LAB1_9ACTN</name>
<dbReference type="EMBL" id="BMQA01000038">
    <property type="protein sequence ID" value="GGJ50028.1"/>
    <property type="molecule type" value="Genomic_DNA"/>
</dbReference>
<sequence length="279" mass="29099">MLPRSFLYVPASRPDLFAKAAGGQADAMVLDLEDAVPAAEKGTARGAVTAWLEGPRPVGTQTWVRVDAIGLADDLDAVVRPGLDGLLLAKCSPASLGELAETLARHEAARGLGPVPVVGLVEDAGSLLALPELAAHERLTTLGIGEVDLLGDLRIARKAGTANAITTLRLQVVLHCAAAGLPAPVAPTSTDFRDLDAFRRTTRELVDLGFRSRTAIHPAQVPVIHEVLTPGKDEVAAARDVLDRFVEAAGGVTLDAAGRLIDAAVIRAAQETLARHRSA</sequence>
<dbReference type="Proteomes" id="UP000657574">
    <property type="component" value="Unassembled WGS sequence"/>
</dbReference>
<comment type="caution">
    <text evidence="7">The sequence shown here is derived from an EMBL/GenBank/DDBJ whole genome shotgun (WGS) entry which is preliminary data.</text>
</comment>
<dbReference type="InterPro" id="IPR011206">
    <property type="entry name" value="Citrate_lyase_beta/mcl1/mcl2"/>
</dbReference>
<feature type="binding site" evidence="4">
    <location>
        <position position="65"/>
    </location>
    <ligand>
        <name>substrate</name>
    </ligand>
</feature>
<dbReference type="Pfam" id="PF03328">
    <property type="entry name" value="HpcH_HpaI"/>
    <property type="match status" value="1"/>
</dbReference>
<dbReference type="Gene3D" id="3.20.20.60">
    <property type="entry name" value="Phosphoenolpyruvate-binding domains"/>
    <property type="match status" value="1"/>
</dbReference>
<dbReference type="PIRSF" id="PIRSF015582">
    <property type="entry name" value="Cit_lyase_B"/>
    <property type="match status" value="1"/>
</dbReference>
<evidence type="ECO:0000313" key="8">
    <source>
        <dbReference type="Proteomes" id="UP000657574"/>
    </source>
</evidence>
<dbReference type="InterPro" id="IPR015813">
    <property type="entry name" value="Pyrv/PenolPyrv_kinase-like_dom"/>
</dbReference>
<dbReference type="RefSeq" id="WP_189315505.1">
    <property type="nucleotide sequence ID" value="NZ_BMQA01000038.1"/>
</dbReference>
<reference evidence="7" key="1">
    <citation type="journal article" date="2014" name="Int. J. Syst. Evol. Microbiol.">
        <title>Complete genome sequence of Corynebacterium casei LMG S-19264T (=DSM 44701T), isolated from a smear-ripened cheese.</title>
        <authorList>
            <consortium name="US DOE Joint Genome Institute (JGI-PGF)"/>
            <person name="Walter F."/>
            <person name="Albersmeier A."/>
            <person name="Kalinowski J."/>
            <person name="Ruckert C."/>
        </authorList>
    </citation>
    <scope>NUCLEOTIDE SEQUENCE</scope>
    <source>
        <strain evidence="7">JCM 3086</strain>
    </source>
</reference>
<accession>A0A917LAB1</accession>
<gene>
    <name evidence="7" type="ORF">GCM10010121_071440</name>
</gene>
<evidence type="ECO:0000256" key="4">
    <source>
        <dbReference type="PIRSR" id="PIRSR015582-1"/>
    </source>
</evidence>